<keyword evidence="7" id="KW-0675">Receptor</keyword>
<feature type="region of interest" description="Disordered" evidence="9">
    <location>
        <begin position="61"/>
        <end position="96"/>
    </location>
</feature>
<accession>A0A7R9LCM8</accession>
<protein>
    <recommendedName>
        <fullName evidence="10">Nuclear receptor domain-containing protein</fullName>
    </recommendedName>
</protein>
<dbReference type="OrthoDB" id="6355676at2759"/>
<dbReference type="GO" id="GO:0045944">
    <property type="term" value="P:positive regulation of transcription by RNA polymerase II"/>
    <property type="evidence" value="ECO:0007669"/>
    <property type="project" value="TreeGrafter"/>
</dbReference>
<evidence type="ECO:0000256" key="4">
    <source>
        <dbReference type="ARBA" id="ARBA00023015"/>
    </source>
</evidence>
<dbReference type="Gene3D" id="3.30.50.10">
    <property type="entry name" value="Erythroid Transcription Factor GATA-1, subunit A"/>
    <property type="match status" value="1"/>
</dbReference>
<dbReference type="PANTHER" id="PTHR24082:SF283">
    <property type="entry name" value="NUCLEAR HORMONE RECEPTOR HR96"/>
    <property type="match status" value="1"/>
</dbReference>
<keyword evidence="6" id="KW-0804">Transcription</keyword>
<gene>
    <name evidence="11" type="ORF">ONB1V03_LOCUS1053</name>
</gene>
<dbReference type="PANTHER" id="PTHR24082">
    <property type="entry name" value="NUCLEAR HORMONE RECEPTOR"/>
    <property type="match status" value="1"/>
</dbReference>
<evidence type="ECO:0000259" key="10">
    <source>
        <dbReference type="Pfam" id="PF00105"/>
    </source>
</evidence>
<keyword evidence="5" id="KW-0238">DNA-binding</keyword>
<evidence type="ECO:0000256" key="1">
    <source>
        <dbReference type="ARBA" id="ARBA00022723"/>
    </source>
</evidence>
<name>A0A7R9LCM8_9ACAR</name>
<dbReference type="GO" id="GO:0000978">
    <property type="term" value="F:RNA polymerase II cis-regulatory region sequence-specific DNA binding"/>
    <property type="evidence" value="ECO:0007669"/>
    <property type="project" value="TreeGrafter"/>
</dbReference>
<dbReference type="GO" id="GO:0000122">
    <property type="term" value="P:negative regulation of transcription by RNA polymerase II"/>
    <property type="evidence" value="ECO:0007669"/>
    <property type="project" value="TreeGrafter"/>
</dbReference>
<dbReference type="InterPro" id="IPR013088">
    <property type="entry name" value="Znf_NHR/GATA"/>
</dbReference>
<organism evidence="11">
    <name type="scientific">Oppiella nova</name>
    <dbReference type="NCBI Taxonomy" id="334625"/>
    <lineage>
        <taxon>Eukaryota</taxon>
        <taxon>Metazoa</taxon>
        <taxon>Ecdysozoa</taxon>
        <taxon>Arthropoda</taxon>
        <taxon>Chelicerata</taxon>
        <taxon>Arachnida</taxon>
        <taxon>Acari</taxon>
        <taxon>Acariformes</taxon>
        <taxon>Sarcoptiformes</taxon>
        <taxon>Oribatida</taxon>
        <taxon>Brachypylina</taxon>
        <taxon>Oppioidea</taxon>
        <taxon>Oppiidae</taxon>
        <taxon>Oppiella</taxon>
    </lineage>
</organism>
<dbReference type="GO" id="GO:0030154">
    <property type="term" value="P:cell differentiation"/>
    <property type="evidence" value="ECO:0007669"/>
    <property type="project" value="TreeGrafter"/>
</dbReference>
<sequence>MLFKFVCNFGNDCMIEVNTRRFCIKCRLDKCYAMGMNEAYMLTEEEKSYRKLNGIRNRKWKQKPKVSDNTVDSTTQTKNNQISSLSYTSHTNTGHSTMDIENRVTTQTIVECSSNPLLNSVIPINRPLMDYRNQFNELEGSKLQELLTAKLIYTEIFKPISGQSMGDLTTIHFKELKPQLLERINVD</sequence>
<evidence type="ECO:0000256" key="6">
    <source>
        <dbReference type="ARBA" id="ARBA00023163"/>
    </source>
</evidence>
<evidence type="ECO:0000256" key="2">
    <source>
        <dbReference type="ARBA" id="ARBA00022771"/>
    </source>
</evidence>
<feature type="compositionally biased region" description="Polar residues" evidence="9">
    <location>
        <begin position="67"/>
        <end position="96"/>
    </location>
</feature>
<dbReference type="EMBL" id="OC914968">
    <property type="protein sequence ID" value="CAD7637845.1"/>
    <property type="molecule type" value="Genomic_DNA"/>
</dbReference>
<dbReference type="InterPro" id="IPR001628">
    <property type="entry name" value="Znf_hrmn_rcpt"/>
</dbReference>
<keyword evidence="12" id="KW-1185">Reference proteome</keyword>
<dbReference type="InterPro" id="IPR050234">
    <property type="entry name" value="Nuclear_hormone_rcpt_NR1"/>
</dbReference>
<evidence type="ECO:0000256" key="9">
    <source>
        <dbReference type="SAM" id="MobiDB-lite"/>
    </source>
</evidence>
<keyword evidence="2" id="KW-0863">Zinc-finger</keyword>
<reference evidence="11" key="1">
    <citation type="submission" date="2020-11" db="EMBL/GenBank/DDBJ databases">
        <authorList>
            <person name="Tran Van P."/>
        </authorList>
    </citation>
    <scope>NUCLEOTIDE SEQUENCE</scope>
</reference>
<dbReference type="Pfam" id="PF00105">
    <property type="entry name" value="zf-C4"/>
    <property type="match status" value="1"/>
</dbReference>
<dbReference type="EMBL" id="CAJPVJ010000143">
    <property type="protein sequence ID" value="CAG2161446.1"/>
    <property type="molecule type" value="Genomic_DNA"/>
</dbReference>
<dbReference type="Proteomes" id="UP000728032">
    <property type="component" value="Unassembled WGS sequence"/>
</dbReference>
<evidence type="ECO:0000313" key="12">
    <source>
        <dbReference type="Proteomes" id="UP000728032"/>
    </source>
</evidence>
<proteinExistence type="predicted"/>
<feature type="domain" description="Nuclear receptor" evidence="10">
    <location>
        <begin position="4"/>
        <end position="37"/>
    </location>
</feature>
<keyword evidence="8" id="KW-0539">Nucleus</keyword>
<evidence type="ECO:0000256" key="3">
    <source>
        <dbReference type="ARBA" id="ARBA00022833"/>
    </source>
</evidence>
<dbReference type="GO" id="GO:0004879">
    <property type="term" value="F:nuclear receptor activity"/>
    <property type="evidence" value="ECO:0007669"/>
    <property type="project" value="TreeGrafter"/>
</dbReference>
<evidence type="ECO:0000256" key="5">
    <source>
        <dbReference type="ARBA" id="ARBA00023125"/>
    </source>
</evidence>
<dbReference type="GO" id="GO:0008270">
    <property type="term" value="F:zinc ion binding"/>
    <property type="evidence" value="ECO:0007669"/>
    <property type="project" value="UniProtKB-KW"/>
</dbReference>
<keyword evidence="1" id="KW-0479">Metal-binding</keyword>
<keyword evidence="4" id="KW-0805">Transcription regulation</keyword>
<evidence type="ECO:0000313" key="11">
    <source>
        <dbReference type="EMBL" id="CAD7637845.1"/>
    </source>
</evidence>
<keyword evidence="3" id="KW-0862">Zinc</keyword>
<evidence type="ECO:0000256" key="7">
    <source>
        <dbReference type="ARBA" id="ARBA00023170"/>
    </source>
</evidence>
<dbReference type="AlphaFoldDB" id="A0A7R9LCM8"/>
<evidence type="ECO:0000256" key="8">
    <source>
        <dbReference type="ARBA" id="ARBA00023242"/>
    </source>
</evidence>
<dbReference type="SUPFAM" id="SSF57716">
    <property type="entry name" value="Glucocorticoid receptor-like (DNA-binding domain)"/>
    <property type="match status" value="1"/>
</dbReference>